<name>A0A7J7M7U6_9MAGN</name>
<keyword evidence="2" id="KW-1185">Reference proteome</keyword>
<dbReference type="GO" id="GO:0003676">
    <property type="term" value="F:nucleic acid binding"/>
    <property type="evidence" value="ECO:0007669"/>
    <property type="project" value="InterPro"/>
</dbReference>
<dbReference type="OrthoDB" id="439808at2759"/>
<dbReference type="EMBL" id="JACGCM010001723">
    <property type="protein sequence ID" value="KAF6150943.1"/>
    <property type="molecule type" value="Genomic_DNA"/>
</dbReference>
<organism evidence="1 2">
    <name type="scientific">Kingdonia uniflora</name>
    <dbReference type="NCBI Taxonomy" id="39325"/>
    <lineage>
        <taxon>Eukaryota</taxon>
        <taxon>Viridiplantae</taxon>
        <taxon>Streptophyta</taxon>
        <taxon>Embryophyta</taxon>
        <taxon>Tracheophyta</taxon>
        <taxon>Spermatophyta</taxon>
        <taxon>Magnoliopsida</taxon>
        <taxon>Ranunculales</taxon>
        <taxon>Circaeasteraceae</taxon>
        <taxon>Kingdonia</taxon>
    </lineage>
</organism>
<dbReference type="Proteomes" id="UP000541444">
    <property type="component" value="Unassembled WGS sequence"/>
</dbReference>
<evidence type="ECO:0000313" key="1">
    <source>
        <dbReference type="EMBL" id="KAF6150943.1"/>
    </source>
</evidence>
<sequence>MSSSKLFIGGLSYGTDDGTLRDAFDMHGEVFEGMIGIFNLIFSLKFFLSCFRVHAAPFPAPAPAPAPDFNEYKGARDIIKDDTITIHDRKVGWCFCRFGKIFLMSGDKEEVQVFVIWVPRESHVNGQFWKFKF</sequence>
<dbReference type="InterPro" id="IPR035979">
    <property type="entry name" value="RBD_domain_sf"/>
</dbReference>
<comment type="caution">
    <text evidence="1">The sequence shown here is derived from an EMBL/GenBank/DDBJ whole genome shotgun (WGS) entry which is preliminary data.</text>
</comment>
<gene>
    <name evidence="1" type="ORF">GIB67_026864</name>
</gene>
<dbReference type="SUPFAM" id="SSF54928">
    <property type="entry name" value="RNA-binding domain, RBD"/>
    <property type="match status" value="1"/>
</dbReference>
<proteinExistence type="predicted"/>
<evidence type="ECO:0000313" key="2">
    <source>
        <dbReference type="Proteomes" id="UP000541444"/>
    </source>
</evidence>
<accession>A0A7J7M7U6</accession>
<dbReference type="AlphaFoldDB" id="A0A7J7M7U6"/>
<reference evidence="1 2" key="1">
    <citation type="journal article" date="2020" name="IScience">
        <title>Genome Sequencing of the Endangered Kingdonia uniflora (Circaeasteraceae, Ranunculales) Reveals Potential Mechanisms of Evolutionary Specialization.</title>
        <authorList>
            <person name="Sun Y."/>
            <person name="Deng T."/>
            <person name="Zhang A."/>
            <person name="Moore M.J."/>
            <person name="Landis J.B."/>
            <person name="Lin N."/>
            <person name="Zhang H."/>
            <person name="Zhang X."/>
            <person name="Huang J."/>
            <person name="Zhang X."/>
            <person name="Sun H."/>
            <person name="Wang H."/>
        </authorList>
    </citation>
    <scope>NUCLEOTIDE SEQUENCE [LARGE SCALE GENOMIC DNA]</scope>
    <source>
        <strain evidence="1">TB1705</strain>
        <tissue evidence="1">Leaf</tissue>
    </source>
</reference>
<protein>
    <recommendedName>
        <fullName evidence="3">RRM domain-containing protein</fullName>
    </recommendedName>
</protein>
<evidence type="ECO:0008006" key="3">
    <source>
        <dbReference type="Google" id="ProtNLM"/>
    </source>
</evidence>